<organism evidence="3 4">
    <name type="scientific">Aquamicrobium segne</name>
    <dbReference type="NCBI Taxonomy" id="469547"/>
    <lineage>
        <taxon>Bacteria</taxon>
        <taxon>Pseudomonadati</taxon>
        <taxon>Pseudomonadota</taxon>
        <taxon>Alphaproteobacteria</taxon>
        <taxon>Hyphomicrobiales</taxon>
        <taxon>Phyllobacteriaceae</taxon>
        <taxon>Aquamicrobium</taxon>
    </lineage>
</organism>
<feature type="compositionally biased region" description="Low complexity" evidence="1">
    <location>
        <begin position="60"/>
        <end position="76"/>
    </location>
</feature>
<feature type="compositionally biased region" description="Low complexity" evidence="1">
    <location>
        <begin position="267"/>
        <end position="281"/>
    </location>
</feature>
<dbReference type="Proteomes" id="UP001596016">
    <property type="component" value="Unassembled WGS sequence"/>
</dbReference>
<reference evidence="4" key="1">
    <citation type="journal article" date="2019" name="Int. J. Syst. Evol. Microbiol.">
        <title>The Global Catalogue of Microorganisms (GCM) 10K type strain sequencing project: providing services to taxonomists for standard genome sequencing and annotation.</title>
        <authorList>
            <consortium name="The Broad Institute Genomics Platform"/>
            <consortium name="The Broad Institute Genome Sequencing Center for Infectious Disease"/>
            <person name="Wu L."/>
            <person name="Ma J."/>
        </authorList>
    </citation>
    <scope>NUCLEOTIDE SEQUENCE [LARGE SCALE GENOMIC DNA]</scope>
    <source>
        <strain evidence="4">CGMCC 4.1415</strain>
    </source>
</reference>
<comment type="caution">
    <text evidence="3">The sequence shown here is derived from an EMBL/GenBank/DDBJ whole genome shotgun (WGS) entry which is preliminary data.</text>
</comment>
<dbReference type="Pfam" id="PF17936">
    <property type="entry name" value="Big_6"/>
    <property type="match status" value="1"/>
</dbReference>
<sequence length="528" mass="55278">MKNNSVRAYVLAGIAAIIAGFIGYVSGAFDLYLGRKPAEVTQQETSIPANTPEEIEETPEATQTQAAQPEAAAPEIEAAETDSETETNQAPAEEITQQQAEPDQVDSDEMARQEDTTPAFDVLRVEGDGSIVVAGKAAAGATVELSDGTTALGKAIAGPDGAFVIVLDNPLQAGDHQITLRATAPDGSVVTSVQTAVVAIPEQPDGQVLAMVEEPGKPAQLLTVPEPFDTGEAPADTAEAPADTAEVEPAPVDTAEVEPAGTDDAKQAQAEAAPAPVVTADEQPEEVQKPAVEASRPQVSVAAVEIDGEKIFIAGRADAGRKVRVYANEILLGEAITSPDGHFLVETSHDLAVGEYIIRVDALDLASDKVVARAQVPFQREPGEVIAAVAPEDENSSDTAPAGTDETDETVAAAPVVPVVPPASVTPVAPETSAQVETEEEQPAITTAPKLQQTEGSVIIRRGDTLWHISRRVYGHGIRYSTIYLANQDQIADPDRIWPGQLFKVPETSNDGEPADFQSLGDQITVQP</sequence>
<dbReference type="EMBL" id="JBHSLL010000018">
    <property type="protein sequence ID" value="MFC5385726.1"/>
    <property type="molecule type" value="Genomic_DNA"/>
</dbReference>
<name>A0ABW0GXX4_9HYPH</name>
<evidence type="ECO:0000313" key="3">
    <source>
        <dbReference type="EMBL" id="MFC5385726.1"/>
    </source>
</evidence>
<dbReference type="Gene3D" id="2.60.40.10">
    <property type="entry name" value="Immunoglobulins"/>
    <property type="match status" value="1"/>
</dbReference>
<dbReference type="SMART" id="SM00257">
    <property type="entry name" value="LysM"/>
    <property type="match status" value="1"/>
</dbReference>
<dbReference type="InterPro" id="IPR013783">
    <property type="entry name" value="Ig-like_fold"/>
</dbReference>
<dbReference type="PANTHER" id="PTHR34700">
    <property type="entry name" value="POTASSIUM BINDING PROTEIN KBP"/>
    <property type="match status" value="1"/>
</dbReference>
<feature type="domain" description="LysM" evidence="2">
    <location>
        <begin position="456"/>
        <end position="505"/>
    </location>
</feature>
<keyword evidence="4" id="KW-1185">Reference proteome</keyword>
<feature type="compositionally biased region" description="Low complexity" evidence="1">
    <location>
        <begin position="232"/>
        <end position="252"/>
    </location>
</feature>
<dbReference type="InterPro" id="IPR036779">
    <property type="entry name" value="LysM_dom_sf"/>
</dbReference>
<feature type="region of interest" description="Disordered" evidence="1">
    <location>
        <begin position="507"/>
        <end position="528"/>
    </location>
</feature>
<feature type="region of interest" description="Disordered" evidence="1">
    <location>
        <begin position="389"/>
        <end position="408"/>
    </location>
</feature>
<protein>
    <submittedName>
        <fullName evidence="3">Ig-like domain-containing protein</fullName>
    </submittedName>
</protein>
<evidence type="ECO:0000313" key="4">
    <source>
        <dbReference type="Proteomes" id="UP001596016"/>
    </source>
</evidence>
<dbReference type="PROSITE" id="PS51782">
    <property type="entry name" value="LYSM"/>
    <property type="match status" value="1"/>
</dbReference>
<feature type="compositionally biased region" description="Polar residues" evidence="1">
    <location>
        <begin position="86"/>
        <end position="101"/>
    </location>
</feature>
<evidence type="ECO:0000259" key="2">
    <source>
        <dbReference type="PROSITE" id="PS51782"/>
    </source>
</evidence>
<dbReference type="RefSeq" id="WP_378228663.1">
    <property type="nucleotide sequence ID" value="NZ_JBHSLL010000018.1"/>
</dbReference>
<evidence type="ECO:0000256" key="1">
    <source>
        <dbReference type="SAM" id="MobiDB-lite"/>
    </source>
</evidence>
<dbReference type="InterPro" id="IPR052196">
    <property type="entry name" value="Bact_Kbp"/>
</dbReference>
<dbReference type="PANTHER" id="PTHR34700:SF4">
    <property type="entry name" value="PHAGE-LIKE ELEMENT PBSX PROTEIN XKDP"/>
    <property type="match status" value="1"/>
</dbReference>
<feature type="region of interest" description="Disordered" evidence="1">
    <location>
        <begin position="226"/>
        <end position="294"/>
    </location>
</feature>
<dbReference type="Gene3D" id="3.10.350.10">
    <property type="entry name" value="LysM domain"/>
    <property type="match status" value="1"/>
</dbReference>
<accession>A0ABW0GXX4</accession>
<dbReference type="CDD" id="cd00118">
    <property type="entry name" value="LysM"/>
    <property type="match status" value="1"/>
</dbReference>
<dbReference type="InterPro" id="IPR041498">
    <property type="entry name" value="Big_6"/>
</dbReference>
<gene>
    <name evidence="3" type="ORF">ACFPLB_07060</name>
</gene>
<feature type="region of interest" description="Disordered" evidence="1">
    <location>
        <begin position="40"/>
        <end position="119"/>
    </location>
</feature>
<dbReference type="Pfam" id="PF01476">
    <property type="entry name" value="LysM"/>
    <property type="match status" value="1"/>
</dbReference>
<dbReference type="InterPro" id="IPR018392">
    <property type="entry name" value="LysM"/>
</dbReference>
<dbReference type="SUPFAM" id="SSF54106">
    <property type="entry name" value="LysM domain"/>
    <property type="match status" value="1"/>
</dbReference>
<proteinExistence type="predicted"/>